<evidence type="ECO:0000256" key="1">
    <source>
        <dbReference type="SAM" id="Phobius"/>
    </source>
</evidence>
<evidence type="ECO:0000313" key="3">
    <source>
        <dbReference type="Proteomes" id="UP000436911"/>
    </source>
</evidence>
<keyword evidence="1" id="KW-0812">Transmembrane</keyword>
<evidence type="ECO:0000313" key="2">
    <source>
        <dbReference type="EMBL" id="KAA3531906.1"/>
    </source>
</evidence>
<proteinExistence type="predicted"/>
<accession>A0A368NZ29</accession>
<name>A0A368NZ29_AGRVI</name>
<dbReference type="AlphaFoldDB" id="A0A368NZ29"/>
<keyword evidence="1" id="KW-0472">Membrane</keyword>
<sequence>MSIRWRAGSMTRILFFIILIGLAVWYYRRWTASVAQRKTVNARGRSGRESDAVTTLVKDPKTGEYRVKQDD</sequence>
<gene>
    <name evidence="2" type="ORF">DXT89_00530</name>
</gene>
<dbReference type="EMBL" id="QUSG01000001">
    <property type="protein sequence ID" value="KAA3531906.1"/>
    <property type="molecule type" value="Genomic_DNA"/>
</dbReference>
<comment type="caution">
    <text evidence="2">The sequence shown here is derived from an EMBL/GenBank/DDBJ whole genome shotgun (WGS) entry which is preliminary data.</text>
</comment>
<feature type="transmembrane region" description="Helical" evidence="1">
    <location>
        <begin position="12"/>
        <end position="28"/>
    </location>
</feature>
<protein>
    <submittedName>
        <fullName evidence="2">Uncharacterized protein</fullName>
    </submittedName>
</protein>
<reference evidence="2 3" key="1">
    <citation type="submission" date="2018-08" db="EMBL/GenBank/DDBJ databases">
        <title>Genome sequencing of Agrobacterium vitis strain ICMP 10754.</title>
        <authorList>
            <person name="Visnovsky S.B."/>
            <person name="Pitman A.R."/>
        </authorList>
    </citation>
    <scope>NUCLEOTIDE SEQUENCE [LARGE SCALE GENOMIC DNA]</scope>
    <source>
        <strain evidence="2 3">ICMP 10754</strain>
    </source>
</reference>
<organism evidence="2 3">
    <name type="scientific">Agrobacterium vitis</name>
    <name type="common">Rhizobium vitis</name>
    <dbReference type="NCBI Taxonomy" id="373"/>
    <lineage>
        <taxon>Bacteria</taxon>
        <taxon>Pseudomonadati</taxon>
        <taxon>Pseudomonadota</taxon>
        <taxon>Alphaproteobacteria</taxon>
        <taxon>Hyphomicrobiales</taxon>
        <taxon>Rhizobiaceae</taxon>
        <taxon>Rhizobium/Agrobacterium group</taxon>
        <taxon>Agrobacterium</taxon>
    </lineage>
</organism>
<keyword evidence="1" id="KW-1133">Transmembrane helix</keyword>
<dbReference type="Proteomes" id="UP000436911">
    <property type="component" value="Unassembled WGS sequence"/>
</dbReference>